<dbReference type="InterPro" id="IPR001119">
    <property type="entry name" value="SLH_dom"/>
</dbReference>
<name>A0A0A3IMD6_9BACL</name>
<dbReference type="Gene3D" id="3.40.630.40">
    <property type="entry name" value="Zn-dependent exopeptidases"/>
    <property type="match status" value="1"/>
</dbReference>
<dbReference type="GO" id="GO:0071555">
    <property type="term" value="P:cell wall organization"/>
    <property type="evidence" value="ECO:0007669"/>
    <property type="project" value="UniProtKB-KW"/>
</dbReference>
<dbReference type="PROSITE" id="PS51272">
    <property type="entry name" value="SLH"/>
    <property type="match status" value="3"/>
</dbReference>
<dbReference type="SMART" id="SM00287">
    <property type="entry name" value="SH3b"/>
    <property type="match status" value="1"/>
</dbReference>
<dbReference type="InterPro" id="IPR002508">
    <property type="entry name" value="MurNAc-LAA_cat"/>
</dbReference>
<evidence type="ECO:0000256" key="2">
    <source>
        <dbReference type="ARBA" id="ARBA00023316"/>
    </source>
</evidence>
<evidence type="ECO:0000256" key="1">
    <source>
        <dbReference type="ARBA" id="ARBA00022801"/>
    </source>
</evidence>
<dbReference type="GO" id="GO:0030288">
    <property type="term" value="C:outer membrane-bounded periplasmic space"/>
    <property type="evidence" value="ECO:0007669"/>
    <property type="project" value="TreeGrafter"/>
</dbReference>
<dbReference type="Pfam" id="PF08239">
    <property type="entry name" value="SH3_3"/>
    <property type="match status" value="1"/>
</dbReference>
<dbReference type="Proteomes" id="UP000030408">
    <property type="component" value="Unassembled WGS sequence"/>
</dbReference>
<gene>
    <name evidence="6" type="ORF">CD33_09195</name>
</gene>
<dbReference type="eggNOG" id="COG0860">
    <property type="taxonomic scope" value="Bacteria"/>
</dbReference>
<dbReference type="InterPro" id="IPR050695">
    <property type="entry name" value="N-acetylmuramoyl_amidase_3"/>
</dbReference>
<feature type="region of interest" description="Disordered" evidence="3">
    <location>
        <begin position="191"/>
        <end position="226"/>
    </location>
</feature>
<feature type="domain" description="SLH" evidence="4">
    <location>
        <begin position="12"/>
        <end position="75"/>
    </location>
</feature>
<dbReference type="AlphaFoldDB" id="A0A0A3IMD6"/>
<keyword evidence="2" id="KW-0961">Cell wall biogenesis/degradation</keyword>
<dbReference type="GO" id="GO:0009253">
    <property type="term" value="P:peptidoglycan catabolic process"/>
    <property type="evidence" value="ECO:0007669"/>
    <property type="project" value="InterPro"/>
</dbReference>
<proteinExistence type="predicted"/>
<evidence type="ECO:0000313" key="7">
    <source>
        <dbReference type="Proteomes" id="UP000030408"/>
    </source>
</evidence>
<dbReference type="eggNOG" id="COG3103">
    <property type="taxonomic scope" value="Bacteria"/>
</dbReference>
<dbReference type="EMBL" id="JPVO01000048">
    <property type="protein sequence ID" value="KGR76002.1"/>
    <property type="molecule type" value="Genomic_DNA"/>
</dbReference>
<organism evidence="6 7">
    <name type="scientific">Ureibacillus sinduriensis BLB-1 = JCM 15800</name>
    <dbReference type="NCBI Taxonomy" id="1384057"/>
    <lineage>
        <taxon>Bacteria</taxon>
        <taxon>Bacillati</taxon>
        <taxon>Bacillota</taxon>
        <taxon>Bacilli</taxon>
        <taxon>Bacillales</taxon>
        <taxon>Caryophanaceae</taxon>
        <taxon>Ureibacillus</taxon>
    </lineage>
</organism>
<dbReference type="PANTHER" id="PTHR30404:SF0">
    <property type="entry name" value="N-ACETYLMURAMOYL-L-ALANINE AMIDASE AMIC"/>
    <property type="match status" value="1"/>
</dbReference>
<feature type="compositionally biased region" description="Basic and acidic residues" evidence="3">
    <location>
        <begin position="191"/>
        <end position="201"/>
    </location>
</feature>
<dbReference type="SMART" id="SM00646">
    <property type="entry name" value="Ami_3"/>
    <property type="match status" value="1"/>
</dbReference>
<comment type="caution">
    <text evidence="6">The sequence shown here is derived from an EMBL/GenBank/DDBJ whole genome shotgun (WGS) entry which is preliminary data.</text>
</comment>
<feature type="domain" description="SLH" evidence="4">
    <location>
        <begin position="132"/>
        <end position="195"/>
    </location>
</feature>
<accession>A0A0A3IMD6</accession>
<reference evidence="6 7" key="1">
    <citation type="submission" date="2014-02" db="EMBL/GenBank/DDBJ databases">
        <title>Draft genome sequence of Lysinibacillus sinduriensis JCM 15800.</title>
        <authorList>
            <person name="Zhang F."/>
            <person name="Wang G."/>
            <person name="Zhang L."/>
        </authorList>
    </citation>
    <scope>NUCLEOTIDE SEQUENCE [LARGE SCALE GENOMIC DNA]</scope>
    <source>
        <strain evidence="6 7">JCM 15800</strain>
    </source>
</reference>
<sequence>MLVCLILVPNQSVSASTLSDIPQTYEKEINYLIGKNIVTGYADGEFKPNQLVTRQEAATMIGKALKLDGAKPRQTVFSDVKPDSYASGYIQAANDKKIINGYADGTFGPTKNMTRLEMAYLITSAFKLNASNDVSFKDMPSNSNAAKAISAVTGAGVTNGYENGTFRPNNSITRLEFAIMLARALNPDYRIEPVKPSEPKPTEPTQPSEPEDSNETVKPSEPSEGTTMYVTTASLNVRSGPGTSYSKVGSLTKGNEVTTYEKTGDWVYMTSGKVSGYIHTSYISSQKPSLTKVIAIDPGHGGHDPGAVGNGLYEKNLTLGVALHLRDYLNNAGIKVVMTRSTDKFIALEDRVTIAENAGADTFVSLHMNAASSSASGTETYYTTSGTATRAESSKALAEFIQERLVDAIGSKDRGEKTANYKVIYKNPLPSVLVEMGFISNKEEANYINNHQKETAYAIYLGIQDYYKWQGK</sequence>
<evidence type="ECO:0000256" key="3">
    <source>
        <dbReference type="SAM" id="MobiDB-lite"/>
    </source>
</evidence>
<dbReference type="STRING" id="1384057.CD33_09195"/>
<dbReference type="GO" id="GO:0008745">
    <property type="term" value="F:N-acetylmuramoyl-L-alanine amidase activity"/>
    <property type="evidence" value="ECO:0007669"/>
    <property type="project" value="InterPro"/>
</dbReference>
<dbReference type="InterPro" id="IPR003646">
    <property type="entry name" value="SH3-like_bac-type"/>
</dbReference>
<dbReference type="CDD" id="cd02696">
    <property type="entry name" value="MurNAc-LAA"/>
    <property type="match status" value="1"/>
</dbReference>
<evidence type="ECO:0000259" key="5">
    <source>
        <dbReference type="PROSITE" id="PS51781"/>
    </source>
</evidence>
<protein>
    <recommendedName>
        <fullName evidence="8">N-acetylmuramoyl-L-alanine amidase</fullName>
    </recommendedName>
</protein>
<dbReference type="PROSITE" id="PS51781">
    <property type="entry name" value="SH3B"/>
    <property type="match status" value="1"/>
</dbReference>
<evidence type="ECO:0000259" key="4">
    <source>
        <dbReference type="PROSITE" id="PS51272"/>
    </source>
</evidence>
<evidence type="ECO:0000313" key="6">
    <source>
        <dbReference type="EMBL" id="KGR76002.1"/>
    </source>
</evidence>
<dbReference type="Pfam" id="PF01520">
    <property type="entry name" value="Amidase_3"/>
    <property type="match status" value="1"/>
</dbReference>
<dbReference type="Pfam" id="PF00395">
    <property type="entry name" value="SLH"/>
    <property type="match status" value="3"/>
</dbReference>
<evidence type="ECO:0008006" key="8">
    <source>
        <dbReference type="Google" id="ProtNLM"/>
    </source>
</evidence>
<dbReference type="Gene3D" id="2.30.30.40">
    <property type="entry name" value="SH3 Domains"/>
    <property type="match status" value="1"/>
</dbReference>
<keyword evidence="1" id="KW-0378">Hydrolase</keyword>
<keyword evidence="7" id="KW-1185">Reference proteome</keyword>
<dbReference type="SUPFAM" id="SSF53187">
    <property type="entry name" value="Zn-dependent exopeptidases"/>
    <property type="match status" value="1"/>
</dbReference>
<feature type="domain" description="SH3b" evidence="5">
    <location>
        <begin position="225"/>
        <end position="287"/>
    </location>
</feature>
<dbReference type="PANTHER" id="PTHR30404">
    <property type="entry name" value="N-ACETYLMURAMOYL-L-ALANINE AMIDASE"/>
    <property type="match status" value="1"/>
</dbReference>
<feature type="domain" description="SLH" evidence="4">
    <location>
        <begin position="77"/>
        <end position="131"/>
    </location>
</feature>